<evidence type="ECO:0008006" key="7">
    <source>
        <dbReference type="Google" id="ProtNLM"/>
    </source>
</evidence>
<evidence type="ECO:0000256" key="1">
    <source>
        <dbReference type="ARBA" id="ARBA00022801"/>
    </source>
</evidence>
<dbReference type="Gene3D" id="2.60.120.260">
    <property type="entry name" value="Galactose-binding domain-like"/>
    <property type="match status" value="1"/>
</dbReference>
<dbReference type="EMBL" id="JAHWXN010000001">
    <property type="protein sequence ID" value="MCK2034944.1"/>
    <property type="molecule type" value="Genomic_DNA"/>
</dbReference>
<comment type="caution">
    <text evidence="5">The sequence shown here is derived from an EMBL/GenBank/DDBJ whole genome shotgun (WGS) entry which is preliminary data.</text>
</comment>
<evidence type="ECO:0000259" key="4">
    <source>
        <dbReference type="Pfam" id="PF22666"/>
    </source>
</evidence>
<gene>
    <name evidence="5" type="ORF">KZC51_02235</name>
</gene>
<keyword evidence="1" id="KW-0378">Hydrolase</keyword>
<dbReference type="InterPro" id="IPR006103">
    <property type="entry name" value="Glyco_hydro_2_cat"/>
</dbReference>
<evidence type="ECO:0000259" key="3">
    <source>
        <dbReference type="Pfam" id="PF02836"/>
    </source>
</evidence>
<dbReference type="PANTHER" id="PTHR43730">
    <property type="entry name" value="BETA-MANNOSIDASE"/>
    <property type="match status" value="1"/>
</dbReference>
<dbReference type="Pfam" id="PF02836">
    <property type="entry name" value="Glyco_hydro_2_C"/>
    <property type="match status" value="1"/>
</dbReference>
<keyword evidence="2" id="KW-0326">Glycosidase</keyword>
<accession>A0ABT0FA46</accession>
<organism evidence="5 6">
    <name type="scientific">Microbacterium croceum</name>
    <dbReference type="NCBI Taxonomy" id="2851645"/>
    <lineage>
        <taxon>Bacteria</taxon>
        <taxon>Bacillati</taxon>
        <taxon>Actinomycetota</taxon>
        <taxon>Actinomycetes</taxon>
        <taxon>Micrococcales</taxon>
        <taxon>Microbacteriaceae</taxon>
        <taxon>Microbacterium</taxon>
    </lineage>
</organism>
<dbReference type="Pfam" id="PF22666">
    <property type="entry name" value="Glyco_hydro_2_N2"/>
    <property type="match status" value="1"/>
</dbReference>
<dbReference type="Gene3D" id="3.20.20.80">
    <property type="entry name" value="Glycosidases"/>
    <property type="match status" value="1"/>
</dbReference>
<feature type="domain" description="Glycoside hydrolase family 2 catalytic" evidence="3">
    <location>
        <begin position="318"/>
        <end position="475"/>
    </location>
</feature>
<dbReference type="InterPro" id="IPR054593">
    <property type="entry name" value="Beta-mannosidase-like_N2"/>
</dbReference>
<protein>
    <recommendedName>
        <fullName evidence="7">Glycoside hydrolase family 2 catalytic domain-containing protein</fullName>
    </recommendedName>
</protein>
<evidence type="ECO:0000313" key="5">
    <source>
        <dbReference type="EMBL" id="MCK2034944.1"/>
    </source>
</evidence>
<dbReference type="PANTHER" id="PTHR43730:SF1">
    <property type="entry name" value="BETA-MANNOSIDASE"/>
    <property type="match status" value="1"/>
</dbReference>
<evidence type="ECO:0000256" key="2">
    <source>
        <dbReference type="ARBA" id="ARBA00023295"/>
    </source>
</evidence>
<dbReference type="Proteomes" id="UP001300096">
    <property type="component" value="Unassembled WGS sequence"/>
</dbReference>
<dbReference type="SUPFAM" id="SSF49785">
    <property type="entry name" value="Galactose-binding domain-like"/>
    <property type="match status" value="1"/>
</dbReference>
<evidence type="ECO:0000313" key="6">
    <source>
        <dbReference type="Proteomes" id="UP001300096"/>
    </source>
</evidence>
<name>A0ABT0FA46_9MICO</name>
<sequence>MTRTVVDLASLTWTLEGWRPWEWELASAVETAVSRSCDIGPVPARFPGSVRGALWEHGLILDPSIGLQSRASEFIEHRHWVLRATLPADLPQGGLELEFDGLDGPVVVFIDGERRAETANSFVPLRVDLGDASSRSGASIALVFLTPPPYLGQIGRTSELRDWRPRFNYGWDWTPRVVQIGPARAGRLTVRQGAPAPRDLIVRAEFNAETTAETTSGTGTVSGSGTATAGAELRIALLSSDGDARAETSATADAEGSFQFTLTADGVTGWWGTGRCYVVRVTEDEEGQAVERRIGFRDVRWQSNPGAPDDAEPWLLHIDGAPVFIRGVNWIPLRGDYADVGLEEYRQRLEQYRDLGVNLLRVWGGSARERDEFYEMCDDLGLLVWQELPQSSAGLDNHPPTDAAYAAELAEIAEHYARTLHHHPSVIVWSGGNELAGAPGEPTPGTPLTFDHPALQAAKAAIRAIDPDRKVVPTSPTGPRYVADESEFGQGLHHDVHGPWVVSPDPAEWERYWHADDALLRSEVGVAGASSVDLLEKYGIDGANAEERAQLWRHTSNWWFDRDDIPETDLPTWVEKSQREQAAALTVAASSAMDRFPACGGFIVWMGHDSFPCAISLAVVDYEGRLKPAARALGQVYGRTLAAEKRG</sequence>
<dbReference type="RefSeq" id="WP_247628396.1">
    <property type="nucleotide sequence ID" value="NZ_JAHWXN010000001.1"/>
</dbReference>
<keyword evidence="6" id="KW-1185">Reference proteome</keyword>
<dbReference type="InterPro" id="IPR050887">
    <property type="entry name" value="Beta-mannosidase_GH2"/>
</dbReference>
<reference evidence="5 6" key="1">
    <citation type="submission" date="2021-06" db="EMBL/GenBank/DDBJ databases">
        <title>Genome-based taxonomic framework of Microbacterium strains isolated from marine environment, the description of four new species and reclassification of four preexisting species.</title>
        <authorList>
            <person name="Lee S.D."/>
            <person name="Kim S.-M."/>
            <person name="Byeon Y.-S."/>
            <person name="Yang H.L."/>
            <person name="Kim I.S."/>
        </authorList>
    </citation>
    <scope>NUCLEOTIDE SEQUENCE [LARGE SCALE GENOMIC DNA]</scope>
    <source>
        <strain evidence="5 6">SSW1-49</strain>
    </source>
</reference>
<dbReference type="InterPro" id="IPR017853">
    <property type="entry name" value="GH"/>
</dbReference>
<feature type="domain" description="Beta-mannosidase-like galactose-binding" evidence="4">
    <location>
        <begin position="41"/>
        <end position="184"/>
    </location>
</feature>
<dbReference type="SUPFAM" id="SSF51445">
    <property type="entry name" value="(Trans)glycosidases"/>
    <property type="match status" value="1"/>
</dbReference>
<dbReference type="InterPro" id="IPR008979">
    <property type="entry name" value="Galactose-bd-like_sf"/>
</dbReference>
<proteinExistence type="predicted"/>